<evidence type="ECO:0000313" key="6">
    <source>
        <dbReference type="Proteomes" id="UP001056429"/>
    </source>
</evidence>
<proteinExistence type="inferred from homology"/>
<reference evidence="5" key="2">
    <citation type="submission" date="2021-04" db="EMBL/GenBank/DDBJ databases">
        <authorList>
            <person name="Dong X."/>
        </authorList>
    </citation>
    <scope>NUCLEOTIDE SEQUENCE</scope>
    <source>
        <strain evidence="5">ZWT</strain>
    </source>
</reference>
<dbReference type="PANTHER" id="PTHR34535">
    <property type="entry name" value="HYDROGENASE MATURATION FACTOR HYPA"/>
    <property type="match status" value="1"/>
</dbReference>
<dbReference type="HAMAP" id="MF_00213">
    <property type="entry name" value="HypA_HybF"/>
    <property type="match status" value="1"/>
</dbReference>
<dbReference type="Proteomes" id="UP001056429">
    <property type="component" value="Unassembled WGS sequence"/>
</dbReference>
<keyword evidence="2 4" id="KW-0479">Metal-binding</keyword>
<name>A0A9J6PAC5_9CLOT</name>
<evidence type="ECO:0000256" key="2">
    <source>
        <dbReference type="ARBA" id="ARBA00022723"/>
    </source>
</evidence>
<keyword evidence="6" id="KW-1185">Reference proteome</keyword>
<comment type="caution">
    <text evidence="5">The sequence shown here is derived from an EMBL/GenBank/DDBJ whole genome shotgun (WGS) entry which is preliminary data.</text>
</comment>
<dbReference type="PIRSF" id="PIRSF004761">
    <property type="entry name" value="Hydrgn_mat_HypA"/>
    <property type="match status" value="1"/>
</dbReference>
<feature type="binding site" evidence="4">
    <location>
        <position position="89"/>
    </location>
    <ligand>
        <name>Zn(2+)</name>
        <dbReference type="ChEBI" id="CHEBI:29105"/>
    </ligand>
</feature>
<dbReference type="NCBIfam" id="TIGR00100">
    <property type="entry name" value="hypA"/>
    <property type="match status" value="1"/>
</dbReference>
<dbReference type="AlphaFoldDB" id="A0A9J6PAC5"/>
<comment type="function">
    <text evidence="4">Involved in the maturation of [NiFe] hydrogenases. Required for nickel insertion into the metal center of the hydrogenase.</text>
</comment>
<sequence length="113" mass="12575">MHELPVTKSILNICEEEVKKHGMEKVIAINIRVGELTGLVPASIEYYFDIIAKGTVAEGAKINTKKIPINIECKDCGESFECRKGVYNCINCSSHNIKITGGREFLIDTLEMD</sequence>
<dbReference type="Gene3D" id="3.30.2320.80">
    <property type="match status" value="1"/>
</dbReference>
<comment type="similarity">
    <text evidence="4">Belongs to the HypA/HybF family.</text>
</comment>
<dbReference type="RefSeq" id="WP_250861854.1">
    <property type="nucleotide sequence ID" value="NZ_JAGSOJ010000007.1"/>
</dbReference>
<evidence type="ECO:0000256" key="1">
    <source>
        <dbReference type="ARBA" id="ARBA00022596"/>
    </source>
</evidence>
<gene>
    <name evidence="4 5" type="primary">hypA</name>
    <name evidence="5" type="ORF">KDK92_23440</name>
</gene>
<dbReference type="GO" id="GO:0008270">
    <property type="term" value="F:zinc ion binding"/>
    <property type="evidence" value="ECO:0007669"/>
    <property type="project" value="UniProtKB-UniRule"/>
</dbReference>
<dbReference type="EMBL" id="JAGSOJ010000007">
    <property type="protein sequence ID" value="MCM1992681.1"/>
    <property type="molecule type" value="Genomic_DNA"/>
</dbReference>
<dbReference type="GO" id="GO:0051604">
    <property type="term" value="P:protein maturation"/>
    <property type="evidence" value="ECO:0007669"/>
    <property type="project" value="InterPro"/>
</dbReference>
<dbReference type="PANTHER" id="PTHR34535:SF3">
    <property type="entry name" value="HYDROGENASE MATURATION FACTOR HYPA"/>
    <property type="match status" value="1"/>
</dbReference>
<dbReference type="Pfam" id="PF01155">
    <property type="entry name" value="HypA"/>
    <property type="match status" value="1"/>
</dbReference>
<feature type="binding site" evidence="4">
    <location>
        <position position="92"/>
    </location>
    <ligand>
        <name>Zn(2+)</name>
        <dbReference type="ChEBI" id="CHEBI:29105"/>
    </ligand>
</feature>
<feature type="binding site" evidence="4">
    <location>
        <position position="76"/>
    </location>
    <ligand>
        <name>Zn(2+)</name>
        <dbReference type="ChEBI" id="CHEBI:29105"/>
    </ligand>
</feature>
<feature type="binding site" evidence="4">
    <location>
        <position position="2"/>
    </location>
    <ligand>
        <name>Ni(2+)</name>
        <dbReference type="ChEBI" id="CHEBI:49786"/>
    </ligand>
</feature>
<evidence type="ECO:0000256" key="4">
    <source>
        <dbReference type="HAMAP-Rule" id="MF_00213"/>
    </source>
</evidence>
<evidence type="ECO:0000256" key="3">
    <source>
        <dbReference type="ARBA" id="ARBA00022833"/>
    </source>
</evidence>
<dbReference type="InterPro" id="IPR000688">
    <property type="entry name" value="HypA/HybF"/>
</dbReference>
<reference evidence="5" key="1">
    <citation type="journal article" date="2021" name="mSystems">
        <title>Bacteria and Archaea Synergistically Convert Glycine Betaine to Biogenic Methane in the Formosa Cold Seep of the South China Sea.</title>
        <authorList>
            <person name="Li L."/>
            <person name="Zhang W."/>
            <person name="Zhang S."/>
            <person name="Song L."/>
            <person name="Sun Q."/>
            <person name="Zhang H."/>
            <person name="Xiang H."/>
            <person name="Dong X."/>
        </authorList>
    </citation>
    <scope>NUCLEOTIDE SEQUENCE</scope>
    <source>
        <strain evidence="5">ZWT</strain>
    </source>
</reference>
<keyword evidence="3 4" id="KW-0862">Zinc</keyword>
<dbReference type="GO" id="GO:0016151">
    <property type="term" value="F:nickel cation binding"/>
    <property type="evidence" value="ECO:0007669"/>
    <property type="project" value="UniProtKB-UniRule"/>
</dbReference>
<evidence type="ECO:0000313" key="5">
    <source>
        <dbReference type="EMBL" id="MCM1992681.1"/>
    </source>
</evidence>
<feature type="binding site" evidence="4">
    <location>
        <position position="73"/>
    </location>
    <ligand>
        <name>Zn(2+)</name>
        <dbReference type="ChEBI" id="CHEBI:29105"/>
    </ligand>
</feature>
<keyword evidence="1 4" id="KW-0533">Nickel</keyword>
<organism evidence="5 6">
    <name type="scientific">Oceanirhabdus seepicola</name>
    <dbReference type="NCBI Taxonomy" id="2828781"/>
    <lineage>
        <taxon>Bacteria</taxon>
        <taxon>Bacillati</taxon>
        <taxon>Bacillota</taxon>
        <taxon>Clostridia</taxon>
        <taxon>Eubacteriales</taxon>
        <taxon>Clostridiaceae</taxon>
        <taxon>Oceanirhabdus</taxon>
    </lineage>
</organism>
<accession>A0A9J6PAC5</accession>
<protein>
    <recommendedName>
        <fullName evidence="4">Hydrogenase maturation factor HypA</fullName>
    </recommendedName>
</protein>